<dbReference type="InterPro" id="IPR009100">
    <property type="entry name" value="AcylCoA_DH/oxidase_NM_dom_sf"/>
</dbReference>
<dbReference type="InterPro" id="IPR046373">
    <property type="entry name" value="Acyl-CoA_Oxase/DH_mid-dom_sf"/>
</dbReference>
<feature type="domain" description="Acyl-CoA dehydrogenase/oxidase N-terminal" evidence="2">
    <location>
        <begin position="57"/>
        <end position="131"/>
    </location>
</feature>
<keyword evidence="1" id="KW-0560">Oxidoreductase</keyword>
<dbReference type="Proteomes" id="UP001597483">
    <property type="component" value="Unassembled WGS sequence"/>
</dbReference>
<organism evidence="4 5">
    <name type="scientific">Amycolatopsis silviterrae</name>
    <dbReference type="NCBI Taxonomy" id="1656914"/>
    <lineage>
        <taxon>Bacteria</taxon>
        <taxon>Bacillati</taxon>
        <taxon>Actinomycetota</taxon>
        <taxon>Actinomycetes</taxon>
        <taxon>Pseudonocardiales</taxon>
        <taxon>Pseudonocardiaceae</taxon>
        <taxon>Amycolatopsis</taxon>
    </lineage>
</organism>
<evidence type="ECO:0000256" key="1">
    <source>
        <dbReference type="ARBA" id="ARBA00023002"/>
    </source>
</evidence>
<proteinExistence type="predicted"/>
<keyword evidence="5" id="KW-1185">Reference proteome</keyword>
<dbReference type="Gene3D" id="1.10.540.10">
    <property type="entry name" value="Acyl-CoA dehydrogenase/oxidase, N-terminal domain"/>
    <property type="match status" value="1"/>
</dbReference>
<reference evidence="5" key="1">
    <citation type="journal article" date="2019" name="Int. J. Syst. Evol. Microbiol.">
        <title>The Global Catalogue of Microorganisms (GCM) 10K type strain sequencing project: providing services to taxonomists for standard genome sequencing and annotation.</title>
        <authorList>
            <consortium name="The Broad Institute Genomics Platform"/>
            <consortium name="The Broad Institute Genome Sequencing Center for Infectious Disease"/>
            <person name="Wu L."/>
            <person name="Ma J."/>
        </authorList>
    </citation>
    <scope>NUCLEOTIDE SEQUENCE [LARGE SCALE GENOMIC DNA]</scope>
    <source>
        <strain evidence="5">CGMCC 4.7641</strain>
    </source>
</reference>
<dbReference type="Gene3D" id="1.20.140.10">
    <property type="entry name" value="Butyryl-CoA Dehydrogenase, subunit A, domain 3"/>
    <property type="match status" value="1"/>
</dbReference>
<dbReference type="InterPro" id="IPR013107">
    <property type="entry name" value="Acyl-CoA_DH_C"/>
</dbReference>
<evidence type="ECO:0000313" key="5">
    <source>
        <dbReference type="Proteomes" id="UP001597483"/>
    </source>
</evidence>
<gene>
    <name evidence="4" type="ORF">ACFSVL_24820</name>
</gene>
<protein>
    <submittedName>
        <fullName evidence="4">Acyl-CoA dehydrogenase family protein</fullName>
    </submittedName>
</protein>
<dbReference type="Pfam" id="PF08028">
    <property type="entry name" value="Acyl-CoA_dh_2"/>
    <property type="match status" value="1"/>
</dbReference>
<evidence type="ECO:0000259" key="2">
    <source>
        <dbReference type="Pfam" id="PF02771"/>
    </source>
</evidence>
<evidence type="ECO:0000313" key="4">
    <source>
        <dbReference type="EMBL" id="MFD2470637.1"/>
    </source>
</evidence>
<dbReference type="EMBL" id="JBHUKS010000017">
    <property type="protein sequence ID" value="MFD2470637.1"/>
    <property type="molecule type" value="Genomic_DNA"/>
</dbReference>
<dbReference type="InterPro" id="IPR037069">
    <property type="entry name" value="AcylCoA_DH/ox_N_sf"/>
</dbReference>
<feature type="domain" description="Acyl-CoA dehydrogenase C-terminal" evidence="3">
    <location>
        <begin position="290"/>
        <end position="418"/>
    </location>
</feature>
<comment type="caution">
    <text evidence="4">The sequence shown here is derived from an EMBL/GenBank/DDBJ whole genome shotgun (WGS) entry which is preliminary data.</text>
</comment>
<dbReference type="Pfam" id="PF02771">
    <property type="entry name" value="Acyl-CoA_dh_N"/>
    <property type="match status" value="1"/>
</dbReference>
<dbReference type="PIRSF" id="PIRSF016578">
    <property type="entry name" value="HsaA"/>
    <property type="match status" value="1"/>
</dbReference>
<name>A0ABW5HBY3_9PSEU</name>
<dbReference type="RefSeq" id="WP_378307941.1">
    <property type="nucleotide sequence ID" value="NZ_JBHUKS010000017.1"/>
</dbReference>
<dbReference type="Gene3D" id="2.40.110.10">
    <property type="entry name" value="Butyryl-CoA Dehydrogenase, subunit A, domain 2"/>
    <property type="match status" value="1"/>
</dbReference>
<dbReference type="SUPFAM" id="SSF56645">
    <property type="entry name" value="Acyl-CoA dehydrogenase NM domain-like"/>
    <property type="match status" value="1"/>
</dbReference>
<accession>A0ABW5HBY3</accession>
<evidence type="ECO:0000259" key="3">
    <source>
        <dbReference type="Pfam" id="PF08028"/>
    </source>
</evidence>
<dbReference type="InterPro" id="IPR013786">
    <property type="entry name" value="AcylCoA_DH/ox_N"/>
</dbReference>
<sequence length="446" mass="49182">MSRAKIETKPYLPGSGTAFAVPPLETEPGLAGPLATMPVTGVDPRVRTEVERLLEAARMLRPALREQQADTEARGHYSPEVHEFFRQHGFYRLLLPRRYGGLELGPCGFFMVIAEVGRGCPSTAWCLSLSQAHTLTLSSYWPLAAQDEVFGQHGHMIAPASGNPTSAKVLRVDGGFLISGFWRYCSGAPYSTHFFPTIHVPGDDRRPGYRAWAVVDRADFEVKDDWGRVIGMRGSGSNSIEIAEPVFVPDHRVVAETWTNEVSEPAPGAALHGNPCYSGAFFAFAEGEVAASTIGLGYAAIDELDRIVRVSKAPFDDSGALRAEREDWQRVLSVALAKVDAAAAAVFDGGRRYEEYGRRLVEHGEVFDAGRSMRLNQQYFAAEELVWEALQSIVRAAGTGPQADGQKIQRYFRDMWTAMTRADQIDFFGAPSTRSRWESEANYPRS</sequence>